<name>A0AA86ALV1_SULMK</name>
<keyword evidence="1" id="KW-0812">Transmembrane</keyword>
<feature type="transmembrane region" description="Helical" evidence="1">
    <location>
        <begin position="67"/>
        <end position="88"/>
    </location>
</feature>
<reference evidence="2 3" key="1">
    <citation type="journal article" date="2014" name="Environ. Microbiol.">
        <title>Insights into organohalide respiration and the versatile catabolism of Sulfurospirillum multivorans gained from comparative genomics and physiological studies.</title>
        <authorList>
            <person name="Goris T."/>
            <person name="Schubert T."/>
            <person name="Gadkari J."/>
            <person name="Wubet T."/>
            <person name="Tarkka M."/>
            <person name="Buscot F."/>
            <person name="Adrian L."/>
            <person name="Diekert G."/>
        </authorList>
    </citation>
    <scope>NUCLEOTIDE SEQUENCE [LARGE SCALE GENOMIC DNA]</scope>
    <source>
        <strain evidence="3">DM 12446 / JCM 15788 / NBRC 109480</strain>
    </source>
</reference>
<keyword evidence="1" id="KW-1133">Transmembrane helix</keyword>
<feature type="transmembrane region" description="Helical" evidence="1">
    <location>
        <begin position="94"/>
        <end position="112"/>
    </location>
</feature>
<evidence type="ECO:0000313" key="3">
    <source>
        <dbReference type="Proteomes" id="UP000019322"/>
    </source>
</evidence>
<dbReference type="KEGG" id="smul:SMUL_0723"/>
<dbReference type="AlphaFoldDB" id="A0AA86ALV1"/>
<protein>
    <submittedName>
        <fullName evidence="2">Membrane protein</fullName>
    </submittedName>
</protein>
<gene>
    <name evidence="2" type="ORF">SMUL_0723</name>
</gene>
<feature type="transmembrane region" description="Helical" evidence="1">
    <location>
        <begin position="36"/>
        <end position="55"/>
    </location>
</feature>
<evidence type="ECO:0000313" key="2">
    <source>
        <dbReference type="EMBL" id="AHJ11992.1"/>
    </source>
</evidence>
<accession>A0AA86ALV1</accession>
<organism evidence="2 3">
    <name type="scientific">Sulfurospirillum multivorans (strain DM 12446 / JCM 15788 / NBRC 109480)</name>
    <dbReference type="NCBI Taxonomy" id="1150621"/>
    <lineage>
        <taxon>Bacteria</taxon>
        <taxon>Pseudomonadati</taxon>
        <taxon>Campylobacterota</taxon>
        <taxon>Epsilonproteobacteria</taxon>
        <taxon>Campylobacterales</taxon>
        <taxon>Sulfurospirillaceae</taxon>
        <taxon>Sulfurospirillum</taxon>
    </lineage>
</organism>
<feature type="transmembrane region" description="Helical" evidence="1">
    <location>
        <begin position="7"/>
        <end position="30"/>
    </location>
</feature>
<evidence type="ECO:0000256" key="1">
    <source>
        <dbReference type="SAM" id="Phobius"/>
    </source>
</evidence>
<proteinExistence type="predicted"/>
<dbReference type="Proteomes" id="UP000019322">
    <property type="component" value="Chromosome"/>
</dbReference>
<dbReference type="RefSeq" id="WP_025343900.1">
    <property type="nucleotide sequence ID" value="NZ_CP007201.1"/>
</dbReference>
<sequence>MKILRWILFLPLGFVASFVFGFLAAMLTNFFGGASWYVWLVSGAASSGAFIIVSLKVAPEENSISKWLTFATVSILGFIEIIGPFLFSTDLSKSFAGVAMIIMAISVIHPFNKKNETKKYKY</sequence>
<dbReference type="EMBL" id="CP007201">
    <property type="protein sequence ID" value="AHJ11992.1"/>
    <property type="molecule type" value="Genomic_DNA"/>
</dbReference>
<keyword evidence="1" id="KW-0472">Membrane</keyword>